<feature type="transmembrane region" description="Helical" evidence="1">
    <location>
        <begin position="115"/>
        <end position="137"/>
    </location>
</feature>
<dbReference type="Proteomes" id="UP001139485">
    <property type="component" value="Unassembled WGS sequence"/>
</dbReference>
<feature type="transmembrane region" description="Helical" evidence="1">
    <location>
        <begin position="207"/>
        <end position="228"/>
    </location>
</feature>
<gene>
    <name evidence="2" type="ORF">M8330_04380</name>
</gene>
<feature type="transmembrane region" description="Helical" evidence="1">
    <location>
        <begin position="21"/>
        <end position="42"/>
    </location>
</feature>
<feature type="transmembrane region" description="Helical" evidence="1">
    <location>
        <begin position="158"/>
        <end position="187"/>
    </location>
</feature>
<dbReference type="GO" id="GO:0005886">
    <property type="term" value="C:plasma membrane"/>
    <property type="evidence" value="ECO:0007669"/>
    <property type="project" value="UniProtKB-SubCell"/>
</dbReference>
<evidence type="ECO:0008006" key="4">
    <source>
        <dbReference type="Google" id="ProtNLM"/>
    </source>
</evidence>
<reference evidence="2" key="1">
    <citation type="submission" date="2022-05" db="EMBL/GenBank/DDBJ databases">
        <authorList>
            <person name="Tuo L."/>
        </authorList>
    </citation>
    <scope>NUCLEOTIDE SEQUENCE</scope>
    <source>
        <strain evidence="2">BSK12Z-4</strain>
    </source>
</reference>
<sequence>MNGSWLPLLRAEVDRLRWRRAVLLLVLGAVVVTAFTFTVTAWDTRPVSDEEVAEVRQTTYVVSEIDQCTAHPRRYLGPRARGLDADEAARTCEELVLGWYSGRPTLDVASELGNGFIACTVFVVLLLLLMGATFAGHDWSTGSMSNQLLYETRRTRVWLAKALVVGVAGLVVSAVLLGALWGGLLLLASSRDLPVPDAVVADGWAQVARTAVAAALATLLGFALAMLFRSTVATIAVLFALAVSTGGLVAAAGLFSESSRWDPVTNIAALVEGSASYYVDEGLDRECYTSYGEVRGRLPGCDPERTVGAVQGGLYTGLGVVVVGAASVLVHRRRDV</sequence>
<proteinExistence type="predicted"/>
<name>A0A9X2D5S6_9ACTN</name>
<keyword evidence="1" id="KW-0812">Transmembrane</keyword>
<organism evidence="2 3">
    <name type="scientific">Nocardioides bruguierae</name>
    <dbReference type="NCBI Taxonomy" id="2945102"/>
    <lineage>
        <taxon>Bacteria</taxon>
        <taxon>Bacillati</taxon>
        <taxon>Actinomycetota</taxon>
        <taxon>Actinomycetes</taxon>
        <taxon>Propionibacteriales</taxon>
        <taxon>Nocardioidaceae</taxon>
        <taxon>Nocardioides</taxon>
    </lineage>
</organism>
<feature type="transmembrane region" description="Helical" evidence="1">
    <location>
        <begin position="235"/>
        <end position="255"/>
    </location>
</feature>
<evidence type="ECO:0000256" key="1">
    <source>
        <dbReference type="SAM" id="Phobius"/>
    </source>
</evidence>
<protein>
    <recommendedName>
        <fullName evidence="4">ABC transporter permease</fullName>
    </recommendedName>
</protein>
<keyword evidence="3" id="KW-1185">Reference proteome</keyword>
<keyword evidence="1" id="KW-1133">Transmembrane helix</keyword>
<dbReference type="GO" id="GO:0140359">
    <property type="term" value="F:ABC-type transporter activity"/>
    <property type="evidence" value="ECO:0007669"/>
    <property type="project" value="InterPro"/>
</dbReference>
<feature type="transmembrane region" description="Helical" evidence="1">
    <location>
        <begin position="312"/>
        <end position="330"/>
    </location>
</feature>
<dbReference type="AlphaFoldDB" id="A0A9X2D5S6"/>
<dbReference type="EMBL" id="JAMOIL010000003">
    <property type="protein sequence ID" value="MCM0619534.1"/>
    <property type="molecule type" value="Genomic_DNA"/>
</dbReference>
<evidence type="ECO:0000313" key="3">
    <source>
        <dbReference type="Proteomes" id="UP001139485"/>
    </source>
</evidence>
<evidence type="ECO:0000313" key="2">
    <source>
        <dbReference type="EMBL" id="MCM0619534.1"/>
    </source>
</evidence>
<accession>A0A9X2D5S6</accession>
<keyword evidence="1" id="KW-0472">Membrane</keyword>
<dbReference type="RefSeq" id="WP_250826346.1">
    <property type="nucleotide sequence ID" value="NZ_JAMOIL010000003.1"/>
</dbReference>
<comment type="caution">
    <text evidence="2">The sequence shown here is derived from an EMBL/GenBank/DDBJ whole genome shotgun (WGS) entry which is preliminary data.</text>
</comment>